<evidence type="ECO:0000256" key="3">
    <source>
        <dbReference type="ARBA" id="ARBA00022490"/>
    </source>
</evidence>
<evidence type="ECO:0000256" key="5">
    <source>
        <dbReference type="ARBA" id="ARBA00022917"/>
    </source>
</evidence>
<dbReference type="SUPFAM" id="SSF100950">
    <property type="entry name" value="NagB/RpiA/CoA transferase-like"/>
    <property type="match status" value="1"/>
</dbReference>
<evidence type="ECO:0000256" key="6">
    <source>
        <dbReference type="ARBA" id="ARBA00044147"/>
    </source>
</evidence>
<dbReference type="PANTHER" id="PTHR10233">
    <property type="entry name" value="TRANSLATION INITIATION FACTOR EIF-2B"/>
    <property type="match status" value="1"/>
</dbReference>
<keyword evidence="5" id="KW-0648">Protein biosynthesis</keyword>
<evidence type="ECO:0000256" key="4">
    <source>
        <dbReference type="ARBA" id="ARBA00022540"/>
    </source>
</evidence>
<reference evidence="11 12" key="1">
    <citation type="journal article" date="2024" name="Front Chem Biol">
        <title>Unveiling the potential of Daldinia eschscholtzii MFLUCC 19-0629 through bioactivity and bioinformatics studies for enhanced sustainable agriculture production.</title>
        <authorList>
            <person name="Brooks S."/>
            <person name="Weaver J.A."/>
            <person name="Klomchit A."/>
            <person name="Alharthi S.A."/>
            <person name="Onlamun T."/>
            <person name="Nurani R."/>
            <person name="Vong T.K."/>
            <person name="Alberti F."/>
            <person name="Greco C."/>
        </authorList>
    </citation>
    <scope>NUCLEOTIDE SEQUENCE [LARGE SCALE GENOMIC DNA]</scope>
    <source>
        <strain evidence="11">MFLUCC 19-0629</strain>
    </source>
</reference>
<feature type="region of interest" description="Disordered" evidence="10">
    <location>
        <begin position="1"/>
        <end position="150"/>
    </location>
</feature>
<evidence type="ECO:0000256" key="9">
    <source>
        <dbReference type="RuleBase" id="RU003814"/>
    </source>
</evidence>
<evidence type="ECO:0000256" key="10">
    <source>
        <dbReference type="SAM" id="MobiDB-lite"/>
    </source>
</evidence>
<keyword evidence="12" id="KW-1185">Reference proteome</keyword>
<evidence type="ECO:0000256" key="7">
    <source>
        <dbReference type="ARBA" id="ARBA00044356"/>
    </source>
</evidence>
<sequence length="486" mass="52555">MSTAPTELPSEANSQQAQQAEQSQQSQQAEQAIQPERTQTQTQTQTQVQKPAQNDKSTKGDAAEAAKPQKLSGAELKAKAKAEKAARRAQAKVSKEVAKGEAAVSSAPGQLGPSAGEVKGGKAKGKQDGGSTTTSGAAGRPAVSKGPVPVVPAEPKFTIPECFSHLSMAKRIPITQADKDVHPTVLALGQQMATFTIDESITRLKATLLAFKKVINSYTTPPGNTLARHLTPHVLNPQIDYLTACRPMCFSMGNAIRWLKLQVSKIDPDVPEAEAKKQLCSSIDTFIQERISMADLVITEKTSEKIQNHDVILTFGRSTLVEQVLLQAYTIAQRKFTVIVLDDPYERKGQTLAKNLTAAGLRVSYCGDFGGLRYYLQSVTKVIVAAESMFNNGSMYARSGTCDLAIAAKQLDLPVIVLCETVNITERVSTDSLTYNEIDPERSSSASFRLLYDTTPDKYLSLIISELGTVQPTSVPDLLRKLEESN</sequence>
<dbReference type="EMBL" id="JBANMG010000006">
    <property type="protein sequence ID" value="KAK6951905.1"/>
    <property type="molecule type" value="Genomic_DNA"/>
</dbReference>
<evidence type="ECO:0000256" key="1">
    <source>
        <dbReference type="ARBA" id="ARBA00004514"/>
    </source>
</evidence>
<proteinExistence type="inferred from homology"/>
<organism evidence="11 12">
    <name type="scientific">Daldinia eschscholtzii</name>
    <dbReference type="NCBI Taxonomy" id="292717"/>
    <lineage>
        <taxon>Eukaryota</taxon>
        <taxon>Fungi</taxon>
        <taxon>Dikarya</taxon>
        <taxon>Ascomycota</taxon>
        <taxon>Pezizomycotina</taxon>
        <taxon>Sordariomycetes</taxon>
        <taxon>Xylariomycetidae</taxon>
        <taxon>Xylariales</taxon>
        <taxon>Hypoxylaceae</taxon>
        <taxon>Daldinia</taxon>
    </lineage>
</organism>
<protein>
    <recommendedName>
        <fullName evidence="6">Translation initiation factor eIF2B subunit delta</fullName>
    </recommendedName>
    <alternativeName>
        <fullName evidence="7">eIF2B GDP-GTP exchange factor subunit delta</fullName>
    </alternativeName>
</protein>
<feature type="compositionally biased region" description="Low complexity" evidence="10">
    <location>
        <begin position="129"/>
        <end position="139"/>
    </location>
</feature>
<evidence type="ECO:0000256" key="8">
    <source>
        <dbReference type="ARBA" id="ARBA00046432"/>
    </source>
</evidence>
<dbReference type="Gene3D" id="3.40.50.10470">
    <property type="entry name" value="Translation initiation factor eif-2b, domain 2"/>
    <property type="match status" value="1"/>
</dbReference>
<evidence type="ECO:0000313" key="11">
    <source>
        <dbReference type="EMBL" id="KAK6951905.1"/>
    </source>
</evidence>
<dbReference type="GO" id="GO:0003743">
    <property type="term" value="F:translation initiation factor activity"/>
    <property type="evidence" value="ECO:0007669"/>
    <property type="project" value="UniProtKB-KW"/>
</dbReference>
<comment type="similarity">
    <text evidence="2 9">Belongs to the eIF-2B alpha/beta/delta subunits family.</text>
</comment>
<name>A0AAX6MH18_9PEZI</name>
<dbReference type="InterPro" id="IPR042529">
    <property type="entry name" value="IF_2B-like_C"/>
</dbReference>
<comment type="subcellular location">
    <subcellularLocation>
        <location evidence="1">Cytoplasm</location>
        <location evidence="1">Cytosol</location>
    </subcellularLocation>
</comment>
<feature type="compositionally biased region" description="Low complexity" evidence="10">
    <location>
        <begin position="10"/>
        <end position="47"/>
    </location>
</feature>
<dbReference type="Proteomes" id="UP001369815">
    <property type="component" value="Unassembled WGS sequence"/>
</dbReference>
<accession>A0AAX6MH18</accession>
<comment type="caution">
    <text evidence="11">The sequence shown here is derived from an EMBL/GenBank/DDBJ whole genome shotgun (WGS) entry which is preliminary data.</text>
</comment>
<dbReference type="AlphaFoldDB" id="A0AAX6MH18"/>
<keyword evidence="4" id="KW-0396">Initiation factor</keyword>
<feature type="compositionally biased region" description="Basic and acidic residues" evidence="10">
    <location>
        <begin position="76"/>
        <end position="86"/>
    </location>
</feature>
<evidence type="ECO:0000256" key="2">
    <source>
        <dbReference type="ARBA" id="ARBA00007251"/>
    </source>
</evidence>
<gene>
    <name evidence="11" type="ORF">Daesc_006430</name>
</gene>
<dbReference type="PANTHER" id="PTHR10233:SF14">
    <property type="entry name" value="TRANSLATION INITIATION FACTOR EIF-2B SUBUNIT DELTA"/>
    <property type="match status" value="1"/>
</dbReference>
<dbReference type="Pfam" id="PF01008">
    <property type="entry name" value="IF-2B"/>
    <property type="match status" value="1"/>
</dbReference>
<keyword evidence="3" id="KW-0963">Cytoplasm</keyword>
<dbReference type="GO" id="GO:0005829">
    <property type="term" value="C:cytosol"/>
    <property type="evidence" value="ECO:0007669"/>
    <property type="project" value="UniProtKB-SubCell"/>
</dbReference>
<dbReference type="InterPro" id="IPR000649">
    <property type="entry name" value="IF-2B-related"/>
</dbReference>
<dbReference type="InterPro" id="IPR037171">
    <property type="entry name" value="NagB/RpiA_transferase-like"/>
</dbReference>
<comment type="subunit">
    <text evidence="8">Component of the translation initiation factor 2B (eIF2B) complex which is a heterodecamer of two sets of five different subunits: alpha, beta, gamma, delta and epsilon. Subunits alpha, beta and delta comprise a regulatory subcomplex and subunits epsilon and gamma comprise a catalytic subcomplex. Within the complex, the hexameric regulatory complex resides at the center, with the two heterodimeric catalytic subcomplexes bound on opposite sides.</text>
</comment>
<evidence type="ECO:0000313" key="12">
    <source>
        <dbReference type="Proteomes" id="UP001369815"/>
    </source>
</evidence>